<proteinExistence type="predicted"/>
<evidence type="ECO:0000313" key="4">
    <source>
        <dbReference type="Proteomes" id="UP001202052"/>
    </source>
</evidence>
<gene>
    <name evidence="3" type="ORF">M4438_35550</name>
</gene>
<keyword evidence="4" id="KW-1185">Reference proteome</keyword>
<dbReference type="InterPro" id="IPR016181">
    <property type="entry name" value="Acyl_CoA_acyltransferase"/>
</dbReference>
<dbReference type="Proteomes" id="UP001202052">
    <property type="component" value="Unassembled WGS sequence"/>
</dbReference>
<sequence>MSTPHLAGSGPTAEAEDLRAALEGLRALVLDPSFTHPSFADLVLTHGRDYAPAPWPGEVHPQRMGDCFAAAQEWADRESWTYCEGHALVDDPLLGAIEHAWCLTPDGRVADPAAPDGWILAYRGLPLTDAFRRAQNRDGTAVLTYGRDLLSAPNIAVLRDGLPPDALVTAPPYPYGTDSEHDRRVRAVLAGLAASAGIPLEELLQQIGAATRTLEQTLPTGPATGEPSGAPGPKPGPATVLWQRPGDEEWGVASLVPAEPAAQPRPCSGRHICPWRRDAPAGQFPPEVYEHSAPGNRLGGPPGWFGCHSSTAARPLLCAGWLLAGADGNTTALEMIRTGVLPLPELPDGVELYDSYAEMAIANGVDPGLPALYERPAGQPADFIPIQDLADHHDHDGADVEAYGDGWVESLVRELKRSMPPGALLGLVLAADDTVLQLRLLRVSTGHRGQGHATRVLARVCAEADTRGLIVACTPTDEHGADRTRLEALYRKFGFAPTAPADRLTEHTWQRPAARPAPGGGAV</sequence>
<reference evidence="3 4" key="1">
    <citation type="submission" date="2022-05" db="EMBL/GenBank/DDBJ databases">
        <title>Genome Resource of Streptomyces lavenduligriseus GA1-1, a Strain with Broad-Spectrum Antifungal Activity against Phytopathogenic Fungi.</title>
        <authorList>
            <person name="Qi D."/>
        </authorList>
    </citation>
    <scope>NUCLEOTIDE SEQUENCE [LARGE SCALE GENOMIC DNA]</scope>
    <source>
        <strain evidence="3 4">GA1-1</strain>
    </source>
</reference>
<evidence type="ECO:0000256" key="1">
    <source>
        <dbReference type="SAM" id="MobiDB-lite"/>
    </source>
</evidence>
<feature type="region of interest" description="Disordered" evidence="1">
    <location>
        <begin position="501"/>
        <end position="523"/>
    </location>
</feature>
<dbReference type="Gene3D" id="3.40.630.30">
    <property type="match status" value="1"/>
</dbReference>
<dbReference type="InterPro" id="IPR046250">
    <property type="entry name" value="DUF6283"/>
</dbReference>
<dbReference type="Pfam" id="PF00583">
    <property type="entry name" value="Acetyltransf_1"/>
    <property type="match status" value="1"/>
</dbReference>
<dbReference type="PROSITE" id="PS51186">
    <property type="entry name" value="GNAT"/>
    <property type="match status" value="1"/>
</dbReference>
<organism evidence="3 4">
    <name type="scientific">Streptomyces lavenduligriseus</name>
    <dbReference type="NCBI Taxonomy" id="67315"/>
    <lineage>
        <taxon>Bacteria</taxon>
        <taxon>Bacillati</taxon>
        <taxon>Actinomycetota</taxon>
        <taxon>Actinomycetes</taxon>
        <taxon>Kitasatosporales</taxon>
        <taxon>Streptomycetaceae</taxon>
        <taxon>Streptomyces</taxon>
    </lineage>
</organism>
<dbReference type="EMBL" id="JAMCCK010000076">
    <property type="protein sequence ID" value="MCL3998758.1"/>
    <property type="molecule type" value="Genomic_DNA"/>
</dbReference>
<dbReference type="RefSeq" id="WP_249493328.1">
    <property type="nucleotide sequence ID" value="NZ_JAMCCK010000076.1"/>
</dbReference>
<name>A0ABT0P782_9ACTN</name>
<dbReference type="Pfam" id="PF19800">
    <property type="entry name" value="DUF6283"/>
    <property type="match status" value="1"/>
</dbReference>
<dbReference type="InterPro" id="IPR000182">
    <property type="entry name" value="GNAT_dom"/>
</dbReference>
<evidence type="ECO:0000313" key="3">
    <source>
        <dbReference type="EMBL" id="MCL3998758.1"/>
    </source>
</evidence>
<feature type="region of interest" description="Disordered" evidence="1">
    <location>
        <begin position="217"/>
        <end position="237"/>
    </location>
</feature>
<comment type="caution">
    <text evidence="3">The sequence shown here is derived from an EMBL/GenBank/DDBJ whole genome shotgun (WGS) entry which is preliminary data.</text>
</comment>
<evidence type="ECO:0000259" key="2">
    <source>
        <dbReference type="PROSITE" id="PS51186"/>
    </source>
</evidence>
<feature type="domain" description="N-acetyltransferase" evidence="2">
    <location>
        <begin position="370"/>
        <end position="518"/>
    </location>
</feature>
<dbReference type="SUPFAM" id="SSF55729">
    <property type="entry name" value="Acyl-CoA N-acyltransferases (Nat)"/>
    <property type="match status" value="1"/>
</dbReference>
<accession>A0ABT0P782</accession>
<protein>
    <submittedName>
        <fullName evidence="3">GNAT family N-acetyltransferase</fullName>
    </submittedName>
</protein>